<evidence type="ECO:0000313" key="3">
    <source>
        <dbReference type="Proteomes" id="UP000322234"/>
    </source>
</evidence>
<dbReference type="AlphaFoldDB" id="A0A6B0R1T9"/>
<keyword evidence="3" id="KW-1185">Reference proteome</keyword>
<gene>
    <name evidence="2" type="ORF">E5288_WYG012050</name>
</gene>
<feature type="region of interest" description="Disordered" evidence="1">
    <location>
        <begin position="58"/>
        <end position="103"/>
    </location>
</feature>
<dbReference type="EMBL" id="VBQZ03000019">
    <property type="protein sequence ID" value="MXQ84118.1"/>
    <property type="molecule type" value="Genomic_DNA"/>
</dbReference>
<dbReference type="Proteomes" id="UP000322234">
    <property type="component" value="Unassembled WGS sequence"/>
</dbReference>
<evidence type="ECO:0000313" key="2">
    <source>
        <dbReference type="EMBL" id="MXQ84118.1"/>
    </source>
</evidence>
<protein>
    <submittedName>
        <fullName evidence="2">Uncharacterized protein</fullName>
    </submittedName>
</protein>
<accession>A0A6B0R1T9</accession>
<feature type="compositionally biased region" description="Basic and acidic residues" evidence="1">
    <location>
        <begin position="80"/>
        <end position="90"/>
    </location>
</feature>
<sequence length="103" mass="10908">MVGLVPKDSVLPCPSPLIFPRCELSAHDVLVMGRVATEMAIAIQEVLEEPLVPVLEQLSGAEPPGHASPGKLGSRTSEASCREKPQKWTHTDSVTPALKASQG</sequence>
<name>A0A6B0R1T9_9CETA</name>
<proteinExistence type="predicted"/>
<comment type="caution">
    <text evidence="2">The sequence shown here is derived from an EMBL/GenBank/DDBJ whole genome shotgun (WGS) entry which is preliminary data.</text>
</comment>
<evidence type="ECO:0000256" key="1">
    <source>
        <dbReference type="SAM" id="MobiDB-lite"/>
    </source>
</evidence>
<reference evidence="2" key="1">
    <citation type="submission" date="2019-10" db="EMBL/GenBank/DDBJ databases">
        <title>The sequence and de novo assembly of the wild yak genome.</title>
        <authorList>
            <person name="Liu Y."/>
        </authorList>
    </citation>
    <scope>NUCLEOTIDE SEQUENCE [LARGE SCALE GENOMIC DNA]</scope>
    <source>
        <strain evidence="2">WY2019</strain>
    </source>
</reference>
<organism evidence="2 3">
    <name type="scientific">Bos mutus</name>
    <name type="common">wild yak</name>
    <dbReference type="NCBI Taxonomy" id="72004"/>
    <lineage>
        <taxon>Eukaryota</taxon>
        <taxon>Metazoa</taxon>
        <taxon>Chordata</taxon>
        <taxon>Craniata</taxon>
        <taxon>Vertebrata</taxon>
        <taxon>Euteleostomi</taxon>
        <taxon>Mammalia</taxon>
        <taxon>Eutheria</taxon>
        <taxon>Laurasiatheria</taxon>
        <taxon>Artiodactyla</taxon>
        <taxon>Ruminantia</taxon>
        <taxon>Pecora</taxon>
        <taxon>Bovidae</taxon>
        <taxon>Bovinae</taxon>
        <taxon>Bos</taxon>
    </lineage>
</organism>